<protein>
    <submittedName>
        <fullName evidence="2">Uncharacterized protein</fullName>
    </submittedName>
</protein>
<feature type="region of interest" description="Disordered" evidence="1">
    <location>
        <begin position="20"/>
        <end position="51"/>
    </location>
</feature>
<sequence length="51" mass="5590">MLYETSAPLAGERLRPLGHVSADPFREGSLGKQGQNGSIIGNLKNFETERF</sequence>
<dbReference type="Proteomes" id="UP000199399">
    <property type="component" value="Unassembled WGS sequence"/>
</dbReference>
<reference evidence="3" key="1">
    <citation type="submission" date="2016-10" db="EMBL/GenBank/DDBJ databases">
        <authorList>
            <person name="Varghese N."/>
            <person name="Submissions S."/>
        </authorList>
    </citation>
    <scope>NUCLEOTIDE SEQUENCE [LARGE SCALE GENOMIC DNA]</scope>
    <source>
        <strain evidence="3">DSM 16477</strain>
    </source>
</reference>
<evidence type="ECO:0000313" key="2">
    <source>
        <dbReference type="EMBL" id="SDG51994.1"/>
    </source>
</evidence>
<evidence type="ECO:0000256" key="1">
    <source>
        <dbReference type="SAM" id="MobiDB-lite"/>
    </source>
</evidence>
<proteinExistence type="predicted"/>
<evidence type="ECO:0000313" key="3">
    <source>
        <dbReference type="Proteomes" id="UP000199399"/>
    </source>
</evidence>
<organism evidence="2 3">
    <name type="scientific">Sulfitobacter delicatus</name>
    <dbReference type="NCBI Taxonomy" id="218672"/>
    <lineage>
        <taxon>Bacteria</taxon>
        <taxon>Pseudomonadati</taxon>
        <taxon>Pseudomonadota</taxon>
        <taxon>Alphaproteobacteria</taxon>
        <taxon>Rhodobacterales</taxon>
        <taxon>Roseobacteraceae</taxon>
        <taxon>Sulfitobacter</taxon>
    </lineage>
</organism>
<name>A0A1G7UX01_9RHOB</name>
<keyword evidence="3" id="KW-1185">Reference proteome</keyword>
<gene>
    <name evidence="2" type="ORF">SAMN04489759_108141</name>
</gene>
<dbReference type="AlphaFoldDB" id="A0A1G7UX01"/>
<dbReference type="EMBL" id="FNBP01000008">
    <property type="protein sequence ID" value="SDG51994.1"/>
    <property type="molecule type" value="Genomic_DNA"/>
</dbReference>
<accession>A0A1G7UX01</accession>